<organism evidence="2 3">
    <name type="scientific">Hydnum rufescens UP504</name>
    <dbReference type="NCBI Taxonomy" id="1448309"/>
    <lineage>
        <taxon>Eukaryota</taxon>
        <taxon>Fungi</taxon>
        <taxon>Dikarya</taxon>
        <taxon>Basidiomycota</taxon>
        <taxon>Agaricomycotina</taxon>
        <taxon>Agaricomycetes</taxon>
        <taxon>Cantharellales</taxon>
        <taxon>Hydnaceae</taxon>
        <taxon>Hydnum</taxon>
    </lineage>
</organism>
<protein>
    <submittedName>
        <fullName evidence="2">Uncharacterized protein</fullName>
    </submittedName>
</protein>
<reference evidence="2" key="1">
    <citation type="journal article" date="2020" name="Nat. Commun.">
        <title>Large-scale genome sequencing of mycorrhizal fungi provides insights into the early evolution of symbiotic traits.</title>
        <authorList>
            <person name="Miyauchi S."/>
            <person name="Kiss E."/>
            <person name="Kuo A."/>
            <person name="Drula E."/>
            <person name="Kohler A."/>
            <person name="Sanchez-Garcia M."/>
            <person name="Morin E."/>
            <person name="Andreopoulos B."/>
            <person name="Barry K.W."/>
            <person name="Bonito G."/>
            <person name="Buee M."/>
            <person name="Carver A."/>
            <person name="Chen C."/>
            <person name="Cichocki N."/>
            <person name="Clum A."/>
            <person name="Culley D."/>
            <person name="Crous P.W."/>
            <person name="Fauchery L."/>
            <person name="Girlanda M."/>
            <person name="Hayes R.D."/>
            <person name="Keri Z."/>
            <person name="LaButti K."/>
            <person name="Lipzen A."/>
            <person name="Lombard V."/>
            <person name="Magnuson J."/>
            <person name="Maillard F."/>
            <person name="Murat C."/>
            <person name="Nolan M."/>
            <person name="Ohm R.A."/>
            <person name="Pangilinan J."/>
            <person name="Pereira M.F."/>
            <person name="Perotto S."/>
            <person name="Peter M."/>
            <person name="Pfister S."/>
            <person name="Riley R."/>
            <person name="Sitrit Y."/>
            <person name="Stielow J.B."/>
            <person name="Szollosi G."/>
            <person name="Zifcakova L."/>
            <person name="Stursova M."/>
            <person name="Spatafora J.W."/>
            <person name="Tedersoo L."/>
            <person name="Vaario L.M."/>
            <person name="Yamada A."/>
            <person name="Yan M."/>
            <person name="Wang P."/>
            <person name="Xu J."/>
            <person name="Bruns T."/>
            <person name="Baldrian P."/>
            <person name="Vilgalys R."/>
            <person name="Dunand C."/>
            <person name="Henrissat B."/>
            <person name="Grigoriev I.V."/>
            <person name="Hibbett D."/>
            <person name="Nagy L.G."/>
            <person name="Martin F.M."/>
        </authorList>
    </citation>
    <scope>NUCLEOTIDE SEQUENCE</scope>
    <source>
        <strain evidence="2">UP504</strain>
    </source>
</reference>
<keyword evidence="3" id="KW-1185">Reference proteome</keyword>
<gene>
    <name evidence="2" type="ORF">BS47DRAFT_1401683</name>
</gene>
<evidence type="ECO:0000313" key="2">
    <source>
        <dbReference type="EMBL" id="KAF9504174.1"/>
    </source>
</evidence>
<dbReference type="EMBL" id="MU129255">
    <property type="protein sequence ID" value="KAF9504174.1"/>
    <property type="molecule type" value="Genomic_DNA"/>
</dbReference>
<evidence type="ECO:0000313" key="3">
    <source>
        <dbReference type="Proteomes" id="UP000886523"/>
    </source>
</evidence>
<dbReference type="AlphaFoldDB" id="A0A9P6DME3"/>
<name>A0A9P6DME3_9AGAM</name>
<comment type="caution">
    <text evidence="2">The sequence shown here is derived from an EMBL/GenBank/DDBJ whole genome shotgun (WGS) entry which is preliminary data.</text>
</comment>
<sequence>MGSAVAEFGVPSAGIGTYRSLGPQILHIFAVSPIHLNQLQARRRATLRVVAFRRQELVFDLALSFSILFHAFLRSLQSISINFGLDELLFDLTLSLTGSHTFHTVSRSLQSVSINFELDVGLHFVSWLSVGRSCYLISPYRLPVFSPIRLNQLRARRRATLRVVGFPSAGVLFDLAPSLTNSHSFSIAFRTPLRSLQSISINFELDVGLHLLSWLLVFGSCLTSPYHSTSLPVSHRFSRVLSIANYTAVESSPYITPCRASYLSYVSPSVFTVYISAKPSSITNHTKLQEDAIPHQQPRTKKRKSRAKFPKQETIGRGPSGPLYSSAAPAPSLSQLPEYDVGGSIPLTLDYDIDDVPPIHIRLESDKLSRHARRKHAQAHRWSSTGVRHVLAPMSALYRWFASSWIIFKISLWLYVNVGLLQPS</sequence>
<dbReference type="Proteomes" id="UP000886523">
    <property type="component" value="Unassembled WGS sequence"/>
</dbReference>
<proteinExistence type="predicted"/>
<evidence type="ECO:0000256" key="1">
    <source>
        <dbReference type="SAM" id="MobiDB-lite"/>
    </source>
</evidence>
<feature type="region of interest" description="Disordered" evidence="1">
    <location>
        <begin position="289"/>
        <end position="321"/>
    </location>
</feature>
<accession>A0A9P6DME3</accession>
<feature type="compositionally biased region" description="Basic residues" evidence="1">
    <location>
        <begin position="298"/>
        <end position="309"/>
    </location>
</feature>